<reference evidence="1 2" key="1">
    <citation type="submission" date="2019-01" db="EMBL/GenBank/DDBJ databases">
        <authorList>
            <consortium name="Pathogen Informatics"/>
        </authorList>
    </citation>
    <scope>NUCLEOTIDE SEQUENCE [LARGE SCALE GENOMIC DNA]</scope>
    <source>
        <strain evidence="1 2">NCTC10125</strain>
    </source>
</reference>
<sequence length="197" mass="22793">MVIVENKEEKPRKKRSKIKHQIISRVLGNVEIAPKTDKAEETIPVATVVKVVENSPEVNVKEKSEKVVEKELKTILENQSQISEKQSENIATIEKEQKIYLKKPLNENSEVNEIISKPKVSNKNLQTLSGLETGEQVVGKIIKGLEEDLETLKNPPINNESDEVKAAWRKVKYRIYKYRFTNHTQMKLFKEKFQKKQ</sequence>
<dbReference type="RefSeq" id="WP_232034193.1">
    <property type="nucleotide sequence ID" value="NZ_CP007229.1"/>
</dbReference>
<proteinExistence type="predicted"/>
<gene>
    <name evidence="1" type="ORF">NCTC10125_00441</name>
</gene>
<organism evidence="1 2">
    <name type="scientific">Mesomycoplasma dispar</name>
    <dbReference type="NCBI Taxonomy" id="86660"/>
    <lineage>
        <taxon>Bacteria</taxon>
        <taxon>Bacillati</taxon>
        <taxon>Mycoplasmatota</taxon>
        <taxon>Mycoplasmoidales</taxon>
        <taxon>Metamycoplasmataceae</taxon>
        <taxon>Mesomycoplasma</taxon>
    </lineage>
</organism>
<evidence type="ECO:0000313" key="1">
    <source>
        <dbReference type="EMBL" id="VEU61882.1"/>
    </source>
</evidence>
<evidence type="ECO:0000313" key="2">
    <source>
        <dbReference type="Proteomes" id="UP000289629"/>
    </source>
</evidence>
<accession>A0AAJ5TCM0</accession>
<protein>
    <submittedName>
        <fullName evidence="1">Uncharacterized protein</fullName>
    </submittedName>
</protein>
<name>A0AAJ5TCM0_9BACT</name>
<dbReference type="AlphaFoldDB" id="A0AAJ5TCM0"/>
<dbReference type="EMBL" id="LR214971">
    <property type="protein sequence ID" value="VEU61882.1"/>
    <property type="molecule type" value="Genomic_DNA"/>
</dbReference>
<dbReference type="Proteomes" id="UP000289629">
    <property type="component" value="Chromosome"/>
</dbReference>